<dbReference type="AlphaFoldDB" id="A0A1J1IA69"/>
<reference evidence="1 2" key="1">
    <citation type="submission" date="2015-04" db="EMBL/GenBank/DDBJ databases">
        <authorList>
            <person name="Syromyatnikov M.Y."/>
            <person name="Popov V.N."/>
        </authorList>
    </citation>
    <scope>NUCLEOTIDE SEQUENCE [LARGE SCALE GENOMIC DNA]</scope>
</reference>
<keyword evidence="2" id="KW-1185">Reference proteome</keyword>
<dbReference type="PANTHER" id="PTHR20905:SF28">
    <property type="entry name" value="GH28833P-RELATED"/>
    <property type="match status" value="1"/>
</dbReference>
<dbReference type="GO" id="GO:0008080">
    <property type="term" value="F:N-acetyltransferase activity"/>
    <property type="evidence" value="ECO:0007669"/>
    <property type="project" value="TreeGrafter"/>
</dbReference>
<accession>A0A1J1IA69</accession>
<organism evidence="1 2">
    <name type="scientific">Clunio marinus</name>
    <dbReference type="NCBI Taxonomy" id="568069"/>
    <lineage>
        <taxon>Eukaryota</taxon>
        <taxon>Metazoa</taxon>
        <taxon>Ecdysozoa</taxon>
        <taxon>Arthropoda</taxon>
        <taxon>Hexapoda</taxon>
        <taxon>Insecta</taxon>
        <taxon>Pterygota</taxon>
        <taxon>Neoptera</taxon>
        <taxon>Endopterygota</taxon>
        <taxon>Diptera</taxon>
        <taxon>Nematocera</taxon>
        <taxon>Chironomoidea</taxon>
        <taxon>Chironomidae</taxon>
        <taxon>Clunio</taxon>
    </lineage>
</organism>
<evidence type="ECO:0000313" key="1">
    <source>
        <dbReference type="EMBL" id="CRK97152.1"/>
    </source>
</evidence>
<name>A0A1J1IA69_9DIPT</name>
<dbReference type="InterPro" id="IPR016181">
    <property type="entry name" value="Acyl_CoA_acyltransferase"/>
</dbReference>
<gene>
    <name evidence="1" type="primary">putative AGAP013329-PA</name>
    <name evidence="1" type="ORF">CLUMA_CG010549</name>
</gene>
<protein>
    <submittedName>
        <fullName evidence="1">CLUMA_CG010549, isoform A</fullName>
    </submittedName>
</protein>
<dbReference type="SUPFAM" id="SSF55729">
    <property type="entry name" value="Acyl-CoA N-acyltransferases (Nat)"/>
    <property type="match status" value="1"/>
</dbReference>
<dbReference type="EMBL" id="CVRI01000047">
    <property type="protein sequence ID" value="CRK97152.1"/>
    <property type="molecule type" value="Genomic_DNA"/>
</dbReference>
<dbReference type="Proteomes" id="UP000183832">
    <property type="component" value="Unassembled WGS sequence"/>
</dbReference>
<dbReference type="Gene3D" id="3.40.630.30">
    <property type="match status" value="2"/>
</dbReference>
<evidence type="ECO:0000313" key="2">
    <source>
        <dbReference type="Proteomes" id="UP000183832"/>
    </source>
</evidence>
<sequence length="455" mass="51662">MTVWDTIELGSRIIEIISYTPEYHDQVLDVVKKAFFRYETVSIGSGVNESSEAQTEIAVLCSKVLEKSLVSIIARDKQLNKIVGVSINLLQQKSPNSERPTFFETFRDNCKNESSINLMNFMIETDNKIDIFEHFGVDSFIDIMYLGVLQDYGKLGIGFSLVKYSVESAKQLKQGNYVDKYLKCDQIPPQLIFAIWSARGSQAIVKFLKMSIWNTIKAKNSEIEIISYSPEYHEQVMEVIRKSFFRFETVSRSCQVDESVEGQKELELLCTEVLEKSSVSIIARDKNLNKIVGVAINVLQQKLLNSEGPTFFETFRDKCRNESSINLMNFMIAADSKVDVFEHFGVDSLVEIMFLAVLEDYGKLGIGFNLVKYSVELAKQLKQGKDVDKYLKSDQSQPKVVAALWSARQSQSIGAKLGFEVINEEPFSNYSFKGKSFAERVNDFTLMNQLAAIKI</sequence>
<proteinExistence type="predicted"/>
<dbReference type="OrthoDB" id="8191594at2759"/>
<dbReference type="PANTHER" id="PTHR20905">
    <property type="entry name" value="N-ACETYLTRANSFERASE-RELATED"/>
    <property type="match status" value="1"/>
</dbReference>